<feature type="coiled-coil region" evidence="1">
    <location>
        <begin position="179"/>
        <end position="213"/>
    </location>
</feature>
<protein>
    <submittedName>
        <fullName evidence="2">Uncharacterized protein</fullName>
    </submittedName>
</protein>
<gene>
    <name evidence="2" type="ORF">AW09_001970</name>
</gene>
<sequence length="342" mass="38022">MGILDWFKNRPAQFDPDGVSEEMVRAAVDKAITLTNPRLAVLPSCHRRLTPAVETAIEFLRTLVQALPSVHTLSATIWSADPALRAFFVAPTDIPVVLGRSDNLRTLFNKFPELDEACLVLGMAFNEQRTFGMALQGEMVQRDVVQTSVSFSDHRAHLCGRDESRLRRVVGVQVFEYLLAQALSEIGEERVERQELEGNRALIRARLRLLQQQGPGLGSMFGSQPAARGEQARLEAELLDNERQLQAIGGGETALEAELECLQAVLENPGRYLRVEQKQLRLTTMNVVTEKTSNEMAAEIDFAIAELTGAQKVRRAFVLARVARSEVPSPAKINFDDAARYL</sequence>
<evidence type="ECO:0000313" key="2">
    <source>
        <dbReference type="EMBL" id="KFB72816.1"/>
    </source>
</evidence>
<accession>A0A080LVZ9</accession>
<dbReference type="EMBL" id="JDVG02000333">
    <property type="protein sequence ID" value="KFB72816.1"/>
    <property type="molecule type" value="Genomic_DNA"/>
</dbReference>
<dbReference type="Proteomes" id="UP000020077">
    <property type="component" value="Unassembled WGS sequence"/>
</dbReference>
<name>A0A080LVZ9_9PROT</name>
<keyword evidence="1" id="KW-0175">Coiled coil</keyword>
<evidence type="ECO:0000256" key="1">
    <source>
        <dbReference type="SAM" id="Coils"/>
    </source>
</evidence>
<organism evidence="2 3">
    <name type="scientific">Candidatus Accumulibacter phosphatis</name>
    <dbReference type="NCBI Taxonomy" id="327160"/>
    <lineage>
        <taxon>Bacteria</taxon>
        <taxon>Pseudomonadati</taxon>
        <taxon>Pseudomonadota</taxon>
        <taxon>Betaproteobacteria</taxon>
        <taxon>Candidatus Accumulibacter</taxon>
    </lineage>
</organism>
<comment type="caution">
    <text evidence="2">The sequence shown here is derived from an EMBL/GenBank/DDBJ whole genome shotgun (WGS) entry which is preliminary data.</text>
</comment>
<reference evidence="2 3" key="1">
    <citation type="submission" date="2014-02" db="EMBL/GenBank/DDBJ databases">
        <title>Expanding our view of genomic diversity in Candidatus Accumulibacter clades.</title>
        <authorList>
            <person name="Skennerton C.T."/>
            <person name="Barr J.J."/>
            <person name="Slater F.R."/>
            <person name="Bond P.L."/>
            <person name="Tyson G.W."/>
        </authorList>
    </citation>
    <scope>NUCLEOTIDE SEQUENCE [LARGE SCALE GENOMIC DNA]</scope>
    <source>
        <strain evidence="3">BA-91</strain>
    </source>
</reference>
<proteinExistence type="predicted"/>
<evidence type="ECO:0000313" key="3">
    <source>
        <dbReference type="Proteomes" id="UP000020077"/>
    </source>
</evidence>
<dbReference type="AlphaFoldDB" id="A0A080LVZ9"/>